<dbReference type="RefSeq" id="WP_251972627.1">
    <property type="nucleotide sequence ID" value="NZ_AP025730.1"/>
</dbReference>
<feature type="region of interest" description="Disordered" evidence="1">
    <location>
        <begin position="1"/>
        <end position="26"/>
    </location>
</feature>
<name>A0ABM7YJM6_9BURK</name>
<evidence type="ECO:0000313" key="3">
    <source>
        <dbReference type="Proteomes" id="UP001057498"/>
    </source>
</evidence>
<reference evidence="2" key="1">
    <citation type="submission" date="2022-04" db="EMBL/GenBank/DDBJ databases">
        <title>Whole genome sequence of Sphaerotilus sp. FB-5.</title>
        <authorList>
            <person name="Takeda M."/>
            <person name="Narihara S."/>
            <person name="Akimoto M."/>
            <person name="Akimoto R."/>
            <person name="Nishiyashiki S."/>
            <person name="Murakami T."/>
        </authorList>
    </citation>
    <scope>NUCLEOTIDE SEQUENCE</scope>
    <source>
        <strain evidence="2">FB-5</strain>
    </source>
</reference>
<protein>
    <recommendedName>
        <fullName evidence="4">BON domain-containing protein</fullName>
    </recommendedName>
</protein>
<gene>
    <name evidence="2" type="ORF">CATMQ487_14850</name>
</gene>
<organism evidence="2 3">
    <name type="scientific">Sphaerotilus microaerophilus</name>
    <dbReference type="NCBI Taxonomy" id="2914710"/>
    <lineage>
        <taxon>Bacteria</taxon>
        <taxon>Pseudomonadati</taxon>
        <taxon>Pseudomonadota</taxon>
        <taxon>Betaproteobacteria</taxon>
        <taxon>Burkholderiales</taxon>
        <taxon>Sphaerotilaceae</taxon>
        <taxon>Sphaerotilus</taxon>
    </lineage>
</organism>
<feature type="compositionally biased region" description="Polar residues" evidence="1">
    <location>
        <begin position="16"/>
        <end position="26"/>
    </location>
</feature>
<evidence type="ECO:0008006" key="4">
    <source>
        <dbReference type="Google" id="ProtNLM"/>
    </source>
</evidence>
<accession>A0ABM7YJM6</accession>
<evidence type="ECO:0000313" key="2">
    <source>
        <dbReference type="EMBL" id="BDI04515.1"/>
    </source>
</evidence>
<sequence length="89" mass="9385">MKPGRRQRANDAAPTTRASTCDTATASRPADLGAALQVKATQVKGRVSLTTTHDGMTFTAHLDPAQARSLAAQLLSASECATTYERNEP</sequence>
<dbReference type="EMBL" id="AP025730">
    <property type="protein sequence ID" value="BDI04515.1"/>
    <property type="molecule type" value="Genomic_DNA"/>
</dbReference>
<dbReference type="Proteomes" id="UP001057498">
    <property type="component" value="Chromosome"/>
</dbReference>
<evidence type="ECO:0000256" key="1">
    <source>
        <dbReference type="SAM" id="MobiDB-lite"/>
    </source>
</evidence>
<proteinExistence type="predicted"/>
<keyword evidence="3" id="KW-1185">Reference proteome</keyword>